<organism evidence="3 4">
    <name type="scientific">Actinacidiphila oryziradicis</name>
    <dbReference type="NCBI Taxonomy" id="2571141"/>
    <lineage>
        <taxon>Bacteria</taxon>
        <taxon>Bacillati</taxon>
        <taxon>Actinomycetota</taxon>
        <taxon>Actinomycetes</taxon>
        <taxon>Kitasatosporales</taxon>
        <taxon>Streptomycetaceae</taxon>
        <taxon>Actinacidiphila</taxon>
    </lineage>
</organism>
<dbReference type="InterPro" id="IPR004291">
    <property type="entry name" value="Transposase_IS66_central"/>
</dbReference>
<keyword evidence="4" id="KW-1185">Reference proteome</keyword>
<reference evidence="3 4" key="1">
    <citation type="submission" date="2019-04" db="EMBL/GenBank/DDBJ databases">
        <title>Streptomyces oryziradicis sp. nov., a novel actinomycete isolated from rhizosphere soil of rice (Oryza sativa L.).</title>
        <authorList>
            <person name="Li C."/>
        </authorList>
    </citation>
    <scope>NUCLEOTIDE SEQUENCE [LARGE SCALE GENOMIC DNA]</scope>
    <source>
        <strain evidence="3 4">NEAU-C40</strain>
    </source>
</reference>
<dbReference type="AlphaFoldDB" id="A0A4U0RA29"/>
<dbReference type="EMBL" id="SUMC01000319">
    <property type="protein sequence ID" value="TJZ91320.1"/>
    <property type="molecule type" value="Genomic_DNA"/>
</dbReference>
<evidence type="ECO:0000313" key="4">
    <source>
        <dbReference type="Proteomes" id="UP000305778"/>
    </source>
</evidence>
<dbReference type="Proteomes" id="UP000305778">
    <property type="component" value="Unassembled WGS sequence"/>
</dbReference>
<proteinExistence type="predicted"/>
<name>A0A4U0RA29_9ACTN</name>
<gene>
    <name evidence="3" type="ORF">FCI23_55550</name>
</gene>
<sequence>MPPSSDTFGRPEKKPQPRSGRKRGRQPGTDGSGLAMTDKPDATEDHVPAACSGCGRTLEQGDSVGFERRQVRDIPLSTVKITEHRAHRCRCACGTVTAQPMPEQIAGSPSSYGPNLRALAVYLLVFQHIPVERTAQLIKDVTGAEVSTGWVASLLGEAAGLVADSVNLIRALLVMGHVLHADETTTRIGSVRRWLHVACTDLLTLLHLAPRSRAGADAGGVLPNYRGVLVHDSLSLYAGYPHCAHQLCGAHLIRELTAAEEDFPHQRWHQQIRWTLAGLNTQAMRVRAGEIGEITPEALLLHLDAFHQGITVGLSEHPRAPGRKQSPARNLLERLRDQAHSILRFADDPLHVPFTNNCGERALRPVKTQLKISGCHQSEHGATAWLTVRSYLDSARKHGLSAFEAIHRAFTGNLWMPPIEQAA</sequence>
<dbReference type="Pfam" id="PF03050">
    <property type="entry name" value="DDE_Tnp_IS66"/>
    <property type="match status" value="1"/>
</dbReference>
<evidence type="ECO:0000259" key="2">
    <source>
        <dbReference type="Pfam" id="PF03050"/>
    </source>
</evidence>
<feature type="domain" description="Transposase IS66 central" evidence="2">
    <location>
        <begin position="110"/>
        <end position="383"/>
    </location>
</feature>
<evidence type="ECO:0000256" key="1">
    <source>
        <dbReference type="SAM" id="MobiDB-lite"/>
    </source>
</evidence>
<protein>
    <submittedName>
        <fullName evidence="3">IS66 family transposase</fullName>
    </submittedName>
</protein>
<feature type="region of interest" description="Disordered" evidence="1">
    <location>
        <begin position="1"/>
        <end position="46"/>
    </location>
</feature>
<dbReference type="PANTHER" id="PTHR33678">
    <property type="entry name" value="BLL1576 PROTEIN"/>
    <property type="match status" value="1"/>
</dbReference>
<evidence type="ECO:0000313" key="3">
    <source>
        <dbReference type="EMBL" id="TJZ91320.1"/>
    </source>
</evidence>
<comment type="caution">
    <text evidence="3">The sequence shown here is derived from an EMBL/GenBank/DDBJ whole genome shotgun (WGS) entry which is preliminary data.</text>
</comment>
<dbReference type="InterPro" id="IPR052344">
    <property type="entry name" value="Transposase-related"/>
</dbReference>
<dbReference type="NCBIfam" id="NF033517">
    <property type="entry name" value="transpos_IS66"/>
    <property type="match status" value="1"/>
</dbReference>
<dbReference type="PANTHER" id="PTHR33678:SF1">
    <property type="entry name" value="BLL1576 PROTEIN"/>
    <property type="match status" value="1"/>
</dbReference>
<accession>A0A4U0RA29</accession>
<dbReference type="OrthoDB" id="3638270at2"/>